<dbReference type="EMBL" id="JAMKFB020000009">
    <property type="protein sequence ID" value="KAL0184305.1"/>
    <property type="molecule type" value="Genomic_DNA"/>
</dbReference>
<proteinExistence type="predicted"/>
<keyword evidence="3" id="KW-1185">Reference proteome</keyword>
<dbReference type="AlphaFoldDB" id="A0ABD0QDH0"/>
<name>A0ABD0QDH0_CIRMR</name>
<evidence type="ECO:0000256" key="1">
    <source>
        <dbReference type="SAM" id="MobiDB-lite"/>
    </source>
</evidence>
<comment type="caution">
    <text evidence="2">The sequence shown here is derived from an EMBL/GenBank/DDBJ whole genome shotgun (WGS) entry which is preliminary data.</text>
</comment>
<feature type="non-terminal residue" evidence="2">
    <location>
        <position position="1"/>
    </location>
</feature>
<evidence type="ECO:0000313" key="2">
    <source>
        <dbReference type="EMBL" id="KAL0184305.1"/>
    </source>
</evidence>
<organism evidence="2 3">
    <name type="scientific">Cirrhinus mrigala</name>
    <name type="common">Mrigala</name>
    <dbReference type="NCBI Taxonomy" id="683832"/>
    <lineage>
        <taxon>Eukaryota</taxon>
        <taxon>Metazoa</taxon>
        <taxon>Chordata</taxon>
        <taxon>Craniata</taxon>
        <taxon>Vertebrata</taxon>
        <taxon>Euteleostomi</taxon>
        <taxon>Actinopterygii</taxon>
        <taxon>Neopterygii</taxon>
        <taxon>Teleostei</taxon>
        <taxon>Ostariophysi</taxon>
        <taxon>Cypriniformes</taxon>
        <taxon>Cyprinidae</taxon>
        <taxon>Labeoninae</taxon>
        <taxon>Labeonini</taxon>
        <taxon>Cirrhinus</taxon>
    </lineage>
</organism>
<feature type="compositionally biased region" description="Acidic residues" evidence="1">
    <location>
        <begin position="76"/>
        <end position="92"/>
    </location>
</feature>
<evidence type="ECO:0000313" key="3">
    <source>
        <dbReference type="Proteomes" id="UP001529510"/>
    </source>
</evidence>
<protein>
    <recommendedName>
        <fullName evidence="4">Pinin</fullName>
    </recommendedName>
</protein>
<sequence>EAEQGAEAAIDPGGEDLSDDPPTTYEVVEETVPNIELERDAPKPEPSANEEEECEDVTEDTMSRRWSLEATAGVSQEDEEEEELMPSVDGES</sequence>
<gene>
    <name evidence="2" type="ORF">M9458_020001</name>
</gene>
<feature type="region of interest" description="Disordered" evidence="1">
    <location>
        <begin position="1"/>
        <end position="92"/>
    </location>
</feature>
<feature type="compositionally biased region" description="Acidic residues" evidence="1">
    <location>
        <begin position="48"/>
        <end position="59"/>
    </location>
</feature>
<reference evidence="2 3" key="1">
    <citation type="submission" date="2024-05" db="EMBL/GenBank/DDBJ databases">
        <title>Genome sequencing and assembly of Indian major carp, Cirrhinus mrigala (Hamilton, 1822).</title>
        <authorList>
            <person name="Mohindra V."/>
            <person name="Chowdhury L.M."/>
            <person name="Lal K."/>
            <person name="Jena J.K."/>
        </authorList>
    </citation>
    <scope>NUCLEOTIDE SEQUENCE [LARGE SCALE GENOMIC DNA]</scope>
    <source>
        <strain evidence="2">CM1030</strain>
        <tissue evidence="2">Blood</tissue>
    </source>
</reference>
<feature type="non-terminal residue" evidence="2">
    <location>
        <position position="92"/>
    </location>
</feature>
<evidence type="ECO:0008006" key="4">
    <source>
        <dbReference type="Google" id="ProtNLM"/>
    </source>
</evidence>
<dbReference type="Proteomes" id="UP001529510">
    <property type="component" value="Unassembled WGS sequence"/>
</dbReference>
<accession>A0ABD0QDH0</accession>